<dbReference type="PRINTS" id="PR01866">
    <property type="entry name" value="APOPREGMCL1"/>
</dbReference>
<sequence>MAALEQTAFALARSSVSSIVQLHGNLCCQSLPRKSPGAGSSLPQSPDQDDDHSCPRFPPAADPLYLSTSRLVRGFVREFALGSDPPSSGLGWLAGKDRAAGTLKSMGRKVIDKHRAVFTGIVNRLNISDRGDLNAIEKVGTEMFSDGEMNWGRVVSFIAFGAVMGERLADMQMQDLIDLVAEEITQYLTQQKREWLQKHNGWDGFTEFFEENDLEDSTKKVLMVVASVGLAGAGILHWLR</sequence>
<dbReference type="InterPro" id="IPR046371">
    <property type="entry name" value="Bcl-2_BH1-3"/>
</dbReference>
<dbReference type="GO" id="GO:0008053">
    <property type="term" value="P:mitochondrial fusion"/>
    <property type="evidence" value="ECO:0007669"/>
    <property type="project" value="TreeGrafter"/>
</dbReference>
<evidence type="ECO:0000256" key="5">
    <source>
        <dbReference type="ARBA" id="ARBA00022703"/>
    </source>
</evidence>
<evidence type="ECO:0000256" key="4">
    <source>
        <dbReference type="ARBA" id="ARBA00022490"/>
    </source>
</evidence>
<comment type="similarity">
    <text evidence="3">Belongs to the Bcl-2 family.</text>
</comment>
<dbReference type="AlphaFoldDB" id="V9KZ48"/>
<comment type="subcellular location">
    <subcellularLocation>
        <location evidence="2">Cytoplasm</location>
    </subcellularLocation>
    <subcellularLocation>
        <location evidence="1">Nucleus</location>
    </subcellularLocation>
</comment>
<name>V9KZ48_CALMI</name>
<dbReference type="CDD" id="cd06845">
    <property type="entry name" value="Bcl-2_like"/>
    <property type="match status" value="1"/>
</dbReference>
<dbReference type="GO" id="GO:0097192">
    <property type="term" value="P:extrinsic apoptotic signaling pathway in absence of ligand"/>
    <property type="evidence" value="ECO:0007669"/>
    <property type="project" value="TreeGrafter"/>
</dbReference>
<dbReference type="EMBL" id="JW871676">
    <property type="protein sequence ID" value="AFP04194.1"/>
    <property type="molecule type" value="mRNA"/>
</dbReference>
<evidence type="ECO:0000256" key="2">
    <source>
        <dbReference type="ARBA" id="ARBA00004496"/>
    </source>
</evidence>
<dbReference type="SUPFAM" id="SSF56854">
    <property type="entry name" value="Bcl-2 inhibitors of programmed cell death"/>
    <property type="match status" value="1"/>
</dbReference>
<evidence type="ECO:0000256" key="6">
    <source>
        <dbReference type="ARBA" id="ARBA00023242"/>
    </source>
</evidence>
<feature type="domain" description="Bcl-2 Bcl-2 homology region 1-3" evidence="8">
    <location>
        <begin position="103"/>
        <end position="202"/>
    </location>
</feature>
<protein>
    <submittedName>
        <fullName evidence="9">Myeloid cell leukemia sequence 1 (BCL2-related)</fullName>
    </submittedName>
</protein>
<dbReference type="GO" id="GO:0051400">
    <property type="term" value="F:BH domain binding"/>
    <property type="evidence" value="ECO:0007669"/>
    <property type="project" value="TreeGrafter"/>
</dbReference>
<evidence type="ECO:0000259" key="8">
    <source>
        <dbReference type="SMART" id="SM00337"/>
    </source>
</evidence>
<evidence type="ECO:0000256" key="3">
    <source>
        <dbReference type="ARBA" id="ARBA00009458"/>
    </source>
</evidence>
<dbReference type="GO" id="GO:0015267">
    <property type="term" value="F:channel activity"/>
    <property type="evidence" value="ECO:0007669"/>
    <property type="project" value="TreeGrafter"/>
</dbReference>
<feature type="region of interest" description="Disordered" evidence="7">
    <location>
        <begin position="34"/>
        <end position="57"/>
    </location>
</feature>
<proteinExistence type="evidence at transcript level"/>
<dbReference type="PANTHER" id="PTHR11256">
    <property type="entry name" value="BCL-2 RELATED"/>
    <property type="match status" value="1"/>
</dbReference>
<dbReference type="PRINTS" id="PR01862">
    <property type="entry name" value="BCL2FAMILY"/>
</dbReference>
<dbReference type="Pfam" id="PF00452">
    <property type="entry name" value="Bcl-2"/>
    <property type="match status" value="1"/>
</dbReference>
<dbReference type="GO" id="GO:0001836">
    <property type="term" value="P:release of cytochrome c from mitochondria"/>
    <property type="evidence" value="ECO:0007669"/>
    <property type="project" value="TreeGrafter"/>
</dbReference>
<dbReference type="InterPro" id="IPR013281">
    <property type="entry name" value="Apop_reg_Mc1"/>
</dbReference>
<dbReference type="InterPro" id="IPR026298">
    <property type="entry name" value="Bcl-2_fam"/>
</dbReference>
<accession>V9KZ48</accession>
<dbReference type="GO" id="GO:0005634">
    <property type="term" value="C:nucleus"/>
    <property type="evidence" value="ECO:0007669"/>
    <property type="project" value="UniProtKB-SubCell"/>
</dbReference>
<keyword evidence="6" id="KW-0539">Nucleus</keyword>
<dbReference type="PROSITE" id="PS50062">
    <property type="entry name" value="BCL2_FAMILY"/>
    <property type="match status" value="1"/>
</dbReference>
<dbReference type="GO" id="GO:0042981">
    <property type="term" value="P:regulation of apoptotic process"/>
    <property type="evidence" value="ECO:0007669"/>
    <property type="project" value="InterPro"/>
</dbReference>
<dbReference type="GO" id="GO:0005741">
    <property type="term" value="C:mitochondrial outer membrane"/>
    <property type="evidence" value="ECO:0007669"/>
    <property type="project" value="TreeGrafter"/>
</dbReference>
<dbReference type="SMART" id="SM00337">
    <property type="entry name" value="BCL"/>
    <property type="match status" value="1"/>
</dbReference>
<dbReference type="GO" id="GO:0008630">
    <property type="term" value="P:intrinsic apoptotic signaling pathway in response to DNA damage"/>
    <property type="evidence" value="ECO:0007669"/>
    <property type="project" value="TreeGrafter"/>
</dbReference>
<evidence type="ECO:0000256" key="7">
    <source>
        <dbReference type="SAM" id="MobiDB-lite"/>
    </source>
</evidence>
<dbReference type="Gene3D" id="1.10.437.10">
    <property type="entry name" value="Blc2-like"/>
    <property type="match status" value="1"/>
</dbReference>
<dbReference type="InterPro" id="IPR002475">
    <property type="entry name" value="Bcl2-like"/>
</dbReference>
<dbReference type="PANTHER" id="PTHR11256:SF46">
    <property type="entry name" value="INDUCED MYELOID LEUKEMIA CELL DIFFERENTIATION PROTEIN MCL-1"/>
    <property type="match status" value="1"/>
</dbReference>
<dbReference type="InterPro" id="IPR036834">
    <property type="entry name" value="Bcl-2-like_sf"/>
</dbReference>
<evidence type="ECO:0000313" key="9">
    <source>
        <dbReference type="EMBL" id="AFP04194.1"/>
    </source>
</evidence>
<keyword evidence="4" id="KW-0963">Cytoplasm</keyword>
<organism evidence="9">
    <name type="scientific">Callorhinchus milii</name>
    <name type="common">Ghost shark</name>
    <dbReference type="NCBI Taxonomy" id="7868"/>
    <lineage>
        <taxon>Eukaryota</taxon>
        <taxon>Metazoa</taxon>
        <taxon>Chordata</taxon>
        <taxon>Craniata</taxon>
        <taxon>Vertebrata</taxon>
        <taxon>Chondrichthyes</taxon>
        <taxon>Holocephali</taxon>
        <taxon>Chimaeriformes</taxon>
        <taxon>Callorhinchidae</taxon>
        <taxon>Callorhinchus</taxon>
    </lineage>
</organism>
<reference evidence="9" key="1">
    <citation type="journal article" date="2014" name="Nature">
        <title>Elephant shark genome provides unique insights into gnathostome evolution.</title>
        <authorList>
            <consortium name="International Elephant Shark Genome Sequencing Consortium"/>
            <person name="Venkatesh B."/>
            <person name="Lee A.P."/>
            <person name="Ravi V."/>
            <person name="Maurya A.K."/>
            <person name="Lian M.M."/>
            <person name="Swann J.B."/>
            <person name="Ohta Y."/>
            <person name="Flajnik M.F."/>
            <person name="Sutoh Y."/>
            <person name="Kasahara M."/>
            <person name="Hoon S."/>
            <person name="Gangu V."/>
            <person name="Roy S.W."/>
            <person name="Irimia M."/>
            <person name="Korzh V."/>
            <person name="Kondrychyn I."/>
            <person name="Lim Z.W."/>
            <person name="Tay B.H."/>
            <person name="Tohari S."/>
            <person name="Kong K.W."/>
            <person name="Ho S."/>
            <person name="Lorente-Galdos B."/>
            <person name="Quilez J."/>
            <person name="Marques-Bonet T."/>
            <person name="Raney B.J."/>
            <person name="Ingham P.W."/>
            <person name="Tay A."/>
            <person name="Hillier L.W."/>
            <person name="Minx P."/>
            <person name="Boehm T."/>
            <person name="Wilson R.K."/>
            <person name="Brenner S."/>
            <person name="Warren W.C."/>
        </authorList>
    </citation>
    <scope>NUCLEOTIDE SEQUENCE</scope>
    <source>
        <tissue evidence="9">Heart</tissue>
    </source>
</reference>
<keyword evidence="5" id="KW-0053">Apoptosis</keyword>
<evidence type="ECO:0000256" key="1">
    <source>
        <dbReference type="ARBA" id="ARBA00004123"/>
    </source>
</evidence>